<protein>
    <submittedName>
        <fullName evidence="4">MazG nucleotide pyrophosphohydrolase domain-containing protein</fullName>
    </submittedName>
</protein>
<dbReference type="GO" id="GO:0006950">
    <property type="term" value="P:response to stress"/>
    <property type="evidence" value="ECO:0007669"/>
    <property type="project" value="UniProtKB-ARBA"/>
</dbReference>
<dbReference type="PANTHER" id="PTHR30522:SF0">
    <property type="entry name" value="NUCLEOSIDE TRIPHOSPHATE PYROPHOSPHOHYDROLASE"/>
    <property type="match status" value="1"/>
</dbReference>
<dbReference type="PANTHER" id="PTHR30522">
    <property type="entry name" value="NUCLEOSIDE TRIPHOSPHATE PYROPHOSPHOHYDROLASE"/>
    <property type="match status" value="1"/>
</dbReference>
<evidence type="ECO:0000256" key="2">
    <source>
        <dbReference type="SAM" id="MobiDB-lite"/>
    </source>
</evidence>
<dbReference type="RefSeq" id="WP_283230482.1">
    <property type="nucleotide sequence ID" value="NZ_JASGBQ010000006.1"/>
</dbReference>
<gene>
    <name evidence="4" type="ORF">QJ036_05710</name>
</gene>
<dbReference type="GO" id="GO:0046076">
    <property type="term" value="P:dTTP catabolic process"/>
    <property type="evidence" value="ECO:0007669"/>
    <property type="project" value="TreeGrafter"/>
</dbReference>
<dbReference type="InterPro" id="IPR011551">
    <property type="entry name" value="NTP_PyrPHydrolase_MazG"/>
</dbReference>
<keyword evidence="1" id="KW-0175">Coiled coil</keyword>
<dbReference type="InterPro" id="IPR048015">
    <property type="entry name" value="NTP-PPase_MazG-like_N"/>
</dbReference>
<feature type="domain" description="NTP pyrophosphohydrolase MazG-like" evidence="3">
    <location>
        <begin position="31"/>
        <end position="104"/>
    </location>
</feature>
<name>A0AAP4EYM2_9FIRM</name>
<comment type="caution">
    <text evidence="4">The sequence shown here is derived from an EMBL/GenBank/DDBJ whole genome shotgun (WGS) entry which is preliminary data.</text>
</comment>
<dbReference type="EMBL" id="JASGBQ010000006">
    <property type="protein sequence ID" value="MDI9241976.1"/>
    <property type="molecule type" value="Genomic_DNA"/>
</dbReference>
<dbReference type="Proteomes" id="UP001300383">
    <property type="component" value="Unassembled WGS sequence"/>
</dbReference>
<dbReference type="GO" id="GO:0046047">
    <property type="term" value="P:TTP catabolic process"/>
    <property type="evidence" value="ECO:0007669"/>
    <property type="project" value="TreeGrafter"/>
</dbReference>
<feature type="compositionally biased region" description="Basic and acidic residues" evidence="2">
    <location>
        <begin position="113"/>
        <end position="136"/>
    </location>
</feature>
<evidence type="ECO:0000259" key="3">
    <source>
        <dbReference type="Pfam" id="PF03819"/>
    </source>
</evidence>
<evidence type="ECO:0000313" key="4">
    <source>
        <dbReference type="EMBL" id="MDI9241976.1"/>
    </source>
</evidence>
<dbReference type="GO" id="GO:0046061">
    <property type="term" value="P:dATP catabolic process"/>
    <property type="evidence" value="ECO:0007669"/>
    <property type="project" value="TreeGrafter"/>
</dbReference>
<dbReference type="CDD" id="cd11528">
    <property type="entry name" value="NTP-PPase_MazG_Nterm"/>
    <property type="match status" value="1"/>
</dbReference>
<keyword evidence="5" id="KW-1185">Reference proteome</keyword>
<evidence type="ECO:0000313" key="5">
    <source>
        <dbReference type="Proteomes" id="UP001300383"/>
    </source>
</evidence>
<dbReference type="Pfam" id="PF03819">
    <property type="entry name" value="MazG"/>
    <property type="match status" value="1"/>
</dbReference>
<sequence>METKEYYTFEELEEIIAELRSDHGCPWDRAQTHESLKKCLQDECDEVQAAIDNQDMENLCEELGDILLQVMLHSRIAEEAGDFTVRDVISVLCRKMIRRHPHVFGGESCGTPEESKARWDEIKRQEKEARKNGVKL</sequence>
<reference evidence="4 5" key="1">
    <citation type="submission" date="2023-05" db="EMBL/GenBank/DDBJ databases">
        <title>[ruminococcus] sp. nov., isolated from a pig farm feces dump.</title>
        <authorList>
            <person name="Chang Y.-H."/>
        </authorList>
    </citation>
    <scope>NUCLEOTIDE SEQUENCE [LARGE SCALE GENOMIC DNA]</scope>
    <source>
        <strain evidence="4 5">YH-rum2234</strain>
    </source>
</reference>
<organism evidence="4 5">
    <name type="scientific">Fusibacillus kribbianus</name>
    <dbReference type="NCBI Taxonomy" id="3044208"/>
    <lineage>
        <taxon>Bacteria</taxon>
        <taxon>Bacillati</taxon>
        <taxon>Bacillota</taxon>
        <taxon>Clostridia</taxon>
        <taxon>Lachnospirales</taxon>
        <taxon>Lachnospiraceae</taxon>
        <taxon>Fusibacillus</taxon>
    </lineage>
</organism>
<accession>A0AAP4EYM2</accession>
<dbReference type="GO" id="GO:0046081">
    <property type="term" value="P:dUTP catabolic process"/>
    <property type="evidence" value="ECO:0007669"/>
    <property type="project" value="TreeGrafter"/>
</dbReference>
<dbReference type="InterPro" id="IPR004518">
    <property type="entry name" value="MazG-like_dom"/>
</dbReference>
<dbReference type="SUPFAM" id="SSF101386">
    <property type="entry name" value="all-alpha NTP pyrophosphatases"/>
    <property type="match status" value="1"/>
</dbReference>
<dbReference type="FunFam" id="1.10.287.1080:FF:000001">
    <property type="entry name" value="Nucleoside triphosphate pyrophosphohydrolase"/>
    <property type="match status" value="1"/>
</dbReference>
<feature type="coiled-coil region" evidence="1">
    <location>
        <begin position="30"/>
        <end position="57"/>
    </location>
</feature>
<feature type="region of interest" description="Disordered" evidence="2">
    <location>
        <begin position="105"/>
        <end position="136"/>
    </location>
</feature>
<dbReference type="GO" id="GO:0046052">
    <property type="term" value="P:UTP catabolic process"/>
    <property type="evidence" value="ECO:0007669"/>
    <property type="project" value="TreeGrafter"/>
</dbReference>
<dbReference type="Gene3D" id="1.10.287.1080">
    <property type="entry name" value="MazG-like"/>
    <property type="match status" value="1"/>
</dbReference>
<evidence type="ECO:0000256" key="1">
    <source>
        <dbReference type="SAM" id="Coils"/>
    </source>
</evidence>
<dbReference type="GO" id="GO:0006203">
    <property type="term" value="P:dGTP catabolic process"/>
    <property type="evidence" value="ECO:0007669"/>
    <property type="project" value="TreeGrafter"/>
</dbReference>
<dbReference type="AlphaFoldDB" id="A0AAP4EYM2"/>
<dbReference type="GO" id="GO:0047429">
    <property type="term" value="F:nucleoside triphosphate diphosphatase activity"/>
    <property type="evidence" value="ECO:0007669"/>
    <property type="project" value="TreeGrafter"/>
</dbReference>
<proteinExistence type="predicted"/>